<evidence type="ECO:0000313" key="3">
    <source>
        <dbReference type="EMBL" id="MDQ0165084.1"/>
    </source>
</evidence>
<dbReference type="CDD" id="cd12797">
    <property type="entry name" value="M23_peptidase"/>
    <property type="match status" value="1"/>
</dbReference>
<dbReference type="Gene3D" id="2.70.70.10">
    <property type="entry name" value="Glucose Permease (Domain IIA)"/>
    <property type="match status" value="1"/>
</dbReference>
<dbReference type="InterPro" id="IPR016047">
    <property type="entry name" value="M23ase_b-sheet_dom"/>
</dbReference>
<dbReference type="PANTHER" id="PTHR21666">
    <property type="entry name" value="PEPTIDASE-RELATED"/>
    <property type="match status" value="1"/>
</dbReference>
<proteinExistence type="predicted"/>
<feature type="domain" description="M23ase beta-sheet core" evidence="2">
    <location>
        <begin position="221"/>
        <end position="314"/>
    </location>
</feature>
<keyword evidence="4" id="KW-1185">Reference proteome</keyword>
<dbReference type="PROSITE" id="PS51257">
    <property type="entry name" value="PROKAR_LIPOPROTEIN"/>
    <property type="match status" value="1"/>
</dbReference>
<gene>
    <name evidence="3" type="ORF">J2S11_000984</name>
</gene>
<dbReference type="RefSeq" id="WP_307391663.1">
    <property type="nucleotide sequence ID" value="NZ_BAAADK010000010.1"/>
</dbReference>
<reference evidence="3 4" key="1">
    <citation type="submission" date="2023-07" db="EMBL/GenBank/DDBJ databases">
        <title>Genomic Encyclopedia of Type Strains, Phase IV (KMG-IV): sequencing the most valuable type-strain genomes for metagenomic binning, comparative biology and taxonomic classification.</title>
        <authorList>
            <person name="Goeker M."/>
        </authorList>
    </citation>
    <scope>NUCLEOTIDE SEQUENCE [LARGE SCALE GENOMIC DNA]</scope>
    <source>
        <strain evidence="3 4">DSM 12751</strain>
    </source>
</reference>
<evidence type="ECO:0000259" key="2">
    <source>
        <dbReference type="Pfam" id="PF01551"/>
    </source>
</evidence>
<dbReference type="Pfam" id="PF01551">
    <property type="entry name" value="Peptidase_M23"/>
    <property type="match status" value="1"/>
</dbReference>
<organism evidence="3 4">
    <name type="scientific">Caldalkalibacillus horti</name>
    <dbReference type="NCBI Taxonomy" id="77523"/>
    <lineage>
        <taxon>Bacteria</taxon>
        <taxon>Bacillati</taxon>
        <taxon>Bacillota</taxon>
        <taxon>Bacilli</taxon>
        <taxon>Bacillales</taxon>
        <taxon>Bacillaceae</taxon>
        <taxon>Caldalkalibacillus</taxon>
    </lineage>
</organism>
<dbReference type="PANTHER" id="PTHR21666:SF270">
    <property type="entry name" value="MUREIN HYDROLASE ACTIVATOR ENVC"/>
    <property type="match status" value="1"/>
</dbReference>
<protein>
    <recommendedName>
        <fullName evidence="2">M23ase beta-sheet core domain-containing protein</fullName>
    </recommendedName>
</protein>
<comment type="caution">
    <text evidence="3">The sequence shown here is derived from an EMBL/GenBank/DDBJ whole genome shotgun (WGS) entry which is preliminary data.</text>
</comment>
<dbReference type="SUPFAM" id="SSF51261">
    <property type="entry name" value="Duplicated hybrid motif"/>
    <property type="match status" value="1"/>
</dbReference>
<feature type="region of interest" description="Disordered" evidence="1">
    <location>
        <begin position="28"/>
        <end position="53"/>
    </location>
</feature>
<evidence type="ECO:0000256" key="1">
    <source>
        <dbReference type="SAM" id="MobiDB-lite"/>
    </source>
</evidence>
<dbReference type="Proteomes" id="UP001235840">
    <property type="component" value="Unassembled WGS sequence"/>
</dbReference>
<sequence length="343" mass="37281">MKAIQPVLKSIGVGALALTLLTACSTEDENIPIDPDNSESTEQTDPVEGDEGESIVTIDPQEFGEAFTRGDFSEIYAQTSSDFKAAVDEAAFIELSTSYNENVTSFELLSTIPVQGLMEYLWIDQSGTKGIQTYFDADQAIAGLQLTPLSSFPETDEKLSETSFIVPTTETWFTFWGGRNVMVNYHYAVESQRYAYDWSIMQNGSSYAGDPAENESYFAFGKEVVAPAGGTVISVENGIQDNTPQVETNAEQPLGNHVILDHGNGEFSVLAHFKEGSVTVAEGDTVEQGDLLGLCGNSGNSSEPHIHFHVMDDADWMHASSIRVNFEGEIDPKRGDEVPAGKN</sequence>
<dbReference type="EMBL" id="JAUSTY010000003">
    <property type="protein sequence ID" value="MDQ0165084.1"/>
    <property type="molecule type" value="Genomic_DNA"/>
</dbReference>
<accession>A0ABT9VVR0</accession>
<name>A0ABT9VVR0_9BACI</name>
<dbReference type="InterPro" id="IPR011055">
    <property type="entry name" value="Dup_hybrid_motif"/>
</dbReference>
<dbReference type="InterPro" id="IPR050570">
    <property type="entry name" value="Cell_wall_metabolism_enzyme"/>
</dbReference>
<feature type="compositionally biased region" description="Acidic residues" evidence="1">
    <location>
        <begin position="28"/>
        <end position="39"/>
    </location>
</feature>
<evidence type="ECO:0000313" key="4">
    <source>
        <dbReference type="Proteomes" id="UP001235840"/>
    </source>
</evidence>